<comment type="subcellular location">
    <subcellularLocation>
        <location evidence="1 7">Cell membrane</location>
        <topology evidence="1 7">Multi-pass membrane protein</topology>
    </subcellularLocation>
</comment>
<evidence type="ECO:0000256" key="6">
    <source>
        <dbReference type="ARBA" id="ARBA00023136"/>
    </source>
</evidence>
<comment type="similarity">
    <text evidence="7">Belongs to the binding-protein-dependent transport system permease family.</text>
</comment>
<gene>
    <name evidence="10" type="ORF">AVDCRST_MAG16-2871</name>
</gene>
<dbReference type="Pfam" id="PF00528">
    <property type="entry name" value="BPD_transp_1"/>
    <property type="match status" value="1"/>
</dbReference>
<feature type="transmembrane region" description="Helical" evidence="7">
    <location>
        <begin position="176"/>
        <end position="197"/>
    </location>
</feature>
<evidence type="ECO:0000256" key="8">
    <source>
        <dbReference type="SAM" id="MobiDB-lite"/>
    </source>
</evidence>
<accession>A0A6J4MHL4</accession>
<keyword evidence="2 7" id="KW-0813">Transport</keyword>
<dbReference type="GO" id="GO:0005886">
    <property type="term" value="C:plasma membrane"/>
    <property type="evidence" value="ECO:0007669"/>
    <property type="project" value="UniProtKB-SubCell"/>
</dbReference>
<feature type="compositionally biased region" description="Low complexity" evidence="8">
    <location>
        <begin position="21"/>
        <end position="31"/>
    </location>
</feature>
<evidence type="ECO:0000313" key="10">
    <source>
        <dbReference type="EMBL" id="CAA9358570.1"/>
    </source>
</evidence>
<feature type="transmembrane region" description="Helical" evidence="7">
    <location>
        <begin position="218"/>
        <end position="240"/>
    </location>
</feature>
<dbReference type="InterPro" id="IPR035906">
    <property type="entry name" value="MetI-like_sf"/>
</dbReference>
<dbReference type="InterPro" id="IPR000515">
    <property type="entry name" value="MetI-like"/>
</dbReference>
<feature type="transmembrane region" description="Helical" evidence="7">
    <location>
        <begin position="276"/>
        <end position="296"/>
    </location>
</feature>
<dbReference type="Gene3D" id="1.10.3720.10">
    <property type="entry name" value="MetI-like"/>
    <property type="match status" value="1"/>
</dbReference>
<evidence type="ECO:0000259" key="9">
    <source>
        <dbReference type="PROSITE" id="PS50928"/>
    </source>
</evidence>
<feature type="transmembrane region" description="Helical" evidence="7">
    <location>
        <begin position="107"/>
        <end position="131"/>
    </location>
</feature>
<evidence type="ECO:0000256" key="3">
    <source>
        <dbReference type="ARBA" id="ARBA00022475"/>
    </source>
</evidence>
<reference evidence="10" key="1">
    <citation type="submission" date="2020-02" db="EMBL/GenBank/DDBJ databases">
        <authorList>
            <person name="Meier V. D."/>
        </authorList>
    </citation>
    <scope>NUCLEOTIDE SEQUENCE</scope>
    <source>
        <strain evidence="10">AVDCRST_MAG16</strain>
    </source>
</reference>
<feature type="transmembrane region" description="Helical" evidence="7">
    <location>
        <begin position="45"/>
        <end position="66"/>
    </location>
</feature>
<dbReference type="EMBL" id="CADCUE010000272">
    <property type="protein sequence ID" value="CAA9358570.1"/>
    <property type="molecule type" value="Genomic_DNA"/>
</dbReference>
<evidence type="ECO:0000256" key="5">
    <source>
        <dbReference type="ARBA" id="ARBA00022989"/>
    </source>
</evidence>
<feature type="domain" description="ABC transmembrane type-1" evidence="9">
    <location>
        <begin position="108"/>
        <end position="297"/>
    </location>
</feature>
<feature type="region of interest" description="Disordered" evidence="8">
    <location>
        <begin position="1"/>
        <end position="41"/>
    </location>
</feature>
<keyword evidence="3" id="KW-1003">Cell membrane</keyword>
<dbReference type="AlphaFoldDB" id="A0A6J4MHL4"/>
<evidence type="ECO:0000256" key="4">
    <source>
        <dbReference type="ARBA" id="ARBA00022692"/>
    </source>
</evidence>
<organism evidence="10">
    <name type="scientific">uncultured Frankineae bacterium</name>
    <dbReference type="NCBI Taxonomy" id="437475"/>
    <lineage>
        <taxon>Bacteria</taxon>
        <taxon>Bacillati</taxon>
        <taxon>Actinomycetota</taxon>
        <taxon>Actinomycetes</taxon>
        <taxon>Frankiales</taxon>
        <taxon>environmental samples</taxon>
    </lineage>
</organism>
<dbReference type="CDD" id="cd06261">
    <property type="entry name" value="TM_PBP2"/>
    <property type="match status" value="1"/>
</dbReference>
<dbReference type="GO" id="GO:0055085">
    <property type="term" value="P:transmembrane transport"/>
    <property type="evidence" value="ECO:0007669"/>
    <property type="project" value="InterPro"/>
</dbReference>
<dbReference type="PANTHER" id="PTHR43744">
    <property type="entry name" value="ABC TRANSPORTER PERMEASE PROTEIN MG189-RELATED-RELATED"/>
    <property type="match status" value="1"/>
</dbReference>
<feature type="transmembrane region" description="Helical" evidence="7">
    <location>
        <begin position="143"/>
        <end position="164"/>
    </location>
</feature>
<dbReference type="SUPFAM" id="SSF161098">
    <property type="entry name" value="MetI-like"/>
    <property type="match status" value="1"/>
</dbReference>
<sequence length="312" mass="33151">MSTPTKSSRPDDATSSKRSTKSASAPAASSGPGPGRESGDRKRSVPLLLTVGLLAVLIAAPLLWMLSTSLKSTQEMASRTLNLIPGDPTTQGFSNILGAPATPVERWFFNSMLSATLHTLLVLVVASAAAYALARLDFPGKKLLTALILATIFVPPISLLIPNYNIVDQLGWLDSLLAVIVPGAAGAFGVFFLRQFFLSLPMELEEAALLDGANRWTIFVKLILPLSGGPLATLGLLSFLTNWNDFLWPLYVLFSPERLTLQPGLSTLNSAYTTDYSTIMAGGVIASIPVLILFAFSQRFVIEGVASGAVKG</sequence>
<name>A0A6J4MHL4_9ACTN</name>
<keyword evidence="4 7" id="KW-0812">Transmembrane</keyword>
<keyword evidence="6 7" id="KW-0472">Membrane</keyword>
<keyword evidence="5 7" id="KW-1133">Transmembrane helix</keyword>
<evidence type="ECO:0000256" key="7">
    <source>
        <dbReference type="RuleBase" id="RU363032"/>
    </source>
</evidence>
<proteinExistence type="inferred from homology"/>
<evidence type="ECO:0000256" key="2">
    <source>
        <dbReference type="ARBA" id="ARBA00022448"/>
    </source>
</evidence>
<dbReference type="PANTHER" id="PTHR43744:SF12">
    <property type="entry name" value="ABC TRANSPORTER PERMEASE PROTEIN MG189-RELATED"/>
    <property type="match status" value="1"/>
</dbReference>
<protein>
    <submittedName>
        <fullName evidence="10">ABC transporter, permease protein 2 (Cluster 1, maltose/g3p/polyamine/iron)</fullName>
    </submittedName>
</protein>
<dbReference type="PROSITE" id="PS50928">
    <property type="entry name" value="ABC_TM1"/>
    <property type="match status" value="1"/>
</dbReference>
<evidence type="ECO:0000256" key="1">
    <source>
        <dbReference type="ARBA" id="ARBA00004651"/>
    </source>
</evidence>